<reference evidence="2 3" key="1">
    <citation type="submission" date="2018-03" db="EMBL/GenBank/DDBJ databases">
        <title>Genomic Encyclopedia of Archaeal and Bacterial Type Strains, Phase II (KMG-II): from individual species to whole genera.</title>
        <authorList>
            <person name="Goeker M."/>
        </authorList>
    </citation>
    <scope>NUCLEOTIDE SEQUENCE [LARGE SCALE GENOMIC DNA]</scope>
    <source>
        <strain evidence="2 3">DSM 45601</strain>
    </source>
</reference>
<name>A0A2T0Q5W9_9ACTN</name>
<dbReference type="EMBL" id="PVZC01000004">
    <property type="protein sequence ID" value="PRX99111.1"/>
    <property type="molecule type" value="Genomic_DNA"/>
</dbReference>
<organism evidence="2 3">
    <name type="scientific">Allonocardiopsis opalescens</name>
    <dbReference type="NCBI Taxonomy" id="1144618"/>
    <lineage>
        <taxon>Bacteria</taxon>
        <taxon>Bacillati</taxon>
        <taxon>Actinomycetota</taxon>
        <taxon>Actinomycetes</taxon>
        <taxon>Streptosporangiales</taxon>
        <taxon>Allonocardiopsis</taxon>
    </lineage>
</organism>
<dbReference type="AlphaFoldDB" id="A0A2T0Q5W9"/>
<keyword evidence="3" id="KW-1185">Reference proteome</keyword>
<sequence length="34" mass="3380">MSRTEPEAGTDGARLSRQSGGGVVPGRSAAPRPA</sequence>
<protein>
    <submittedName>
        <fullName evidence="2">Uncharacterized protein</fullName>
    </submittedName>
</protein>
<comment type="caution">
    <text evidence="2">The sequence shown here is derived from an EMBL/GenBank/DDBJ whole genome shotgun (WGS) entry which is preliminary data.</text>
</comment>
<proteinExistence type="predicted"/>
<evidence type="ECO:0000313" key="2">
    <source>
        <dbReference type="EMBL" id="PRX99111.1"/>
    </source>
</evidence>
<evidence type="ECO:0000313" key="3">
    <source>
        <dbReference type="Proteomes" id="UP000237846"/>
    </source>
</evidence>
<evidence type="ECO:0000256" key="1">
    <source>
        <dbReference type="SAM" id="MobiDB-lite"/>
    </source>
</evidence>
<dbReference type="Proteomes" id="UP000237846">
    <property type="component" value="Unassembled WGS sequence"/>
</dbReference>
<accession>A0A2T0Q5W9</accession>
<feature type="region of interest" description="Disordered" evidence="1">
    <location>
        <begin position="1"/>
        <end position="34"/>
    </location>
</feature>
<gene>
    <name evidence="2" type="ORF">CLV72_104691</name>
</gene>